<gene>
    <name evidence="1" type="ORF">S06H3_48878</name>
</gene>
<accession>X1MMT9</accession>
<name>X1MMT9_9ZZZZ</name>
<dbReference type="AlphaFoldDB" id="X1MMT9"/>
<evidence type="ECO:0000313" key="1">
    <source>
        <dbReference type="EMBL" id="GAI32623.1"/>
    </source>
</evidence>
<proteinExistence type="predicted"/>
<sequence>MPRYPKGGVTLHSELTDVSTPHVLADLESAVCSETEALELVLATIWRATLADWELNPATGTFVTPERLNDGETGQVASAAALDDYCEVNFGKVVVISRFRHFGRGENTNTNGRFKLEYKDADGVYHDWVSGIIPVIGTSWSEFDSSGGEVACQGIKLTCTTFDAASYRFG</sequence>
<protein>
    <submittedName>
        <fullName evidence="1">Uncharacterized protein</fullName>
    </submittedName>
</protein>
<reference evidence="1" key="1">
    <citation type="journal article" date="2014" name="Front. Microbiol.">
        <title>High frequency of phylogenetically diverse reductive dehalogenase-homologous genes in deep subseafloor sedimentary metagenomes.</title>
        <authorList>
            <person name="Kawai M."/>
            <person name="Futagami T."/>
            <person name="Toyoda A."/>
            <person name="Takaki Y."/>
            <person name="Nishi S."/>
            <person name="Hori S."/>
            <person name="Arai W."/>
            <person name="Tsubouchi T."/>
            <person name="Morono Y."/>
            <person name="Uchiyama I."/>
            <person name="Ito T."/>
            <person name="Fujiyama A."/>
            <person name="Inagaki F."/>
            <person name="Takami H."/>
        </authorList>
    </citation>
    <scope>NUCLEOTIDE SEQUENCE</scope>
    <source>
        <strain evidence="1">Expedition CK06-06</strain>
    </source>
</reference>
<feature type="non-terminal residue" evidence="1">
    <location>
        <position position="170"/>
    </location>
</feature>
<comment type="caution">
    <text evidence="1">The sequence shown here is derived from an EMBL/GenBank/DDBJ whole genome shotgun (WGS) entry which is preliminary data.</text>
</comment>
<organism evidence="1">
    <name type="scientific">marine sediment metagenome</name>
    <dbReference type="NCBI Taxonomy" id="412755"/>
    <lineage>
        <taxon>unclassified sequences</taxon>
        <taxon>metagenomes</taxon>
        <taxon>ecological metagenomes</taxon>
    </lineage>
</organism>
<dbReference type="EMBL" id="BARV01030812">
    <property type="protein sequence ID" value="GAI32623.1"/>
    <property type="molecule type" value="Genomic_DNA"/>
</dbReference>